<evidence type="ECO:0000256" key="3">
    <source>
        <dbReference type="ARBA" id="ARBA00012756"/>
    </source>
</evidence>
<dbReference type="STRING" id="442899.SAMN05720591_10172"/>
<dbReference type="InterPro" id="IPR001944">
    <property type="entry name" value="Glycoside_Hdrlase_35"/>
</dbReference>
<evidence type="ECO:0000256" key="2">
    <source>
        <dbReference type="ARBA" id="ARBA00009809"/>
    </source>
</evidence>
<feature type="domain" description="Beta-galactosidase 1-like first all-beta" evidence="10">
    <location>
        <begin position="370"/>
        <end position="480"/>
    </location>
</feature>
<comment type="similarity">
    <text evidence="2">Belongs to the glycosyl hydrolase 35 family.</text>
</comment>
<comment type="caution">
    <text evidence="12">The sequence shown here is derived from an EMBL/GenBank/DDBJ whole genome shotgun (WGS) entry which is preliminary data.</text>
</comment>
<feature type="active site" description="Nucleophile" evidence="8">
    <location>
        <position position="234"/>
    </location>
</feature>
<name>A0A511X0N0_9BACI</name>
<dbReference type="InterPro" id="IPR019801">
    <property type="entry name" value="Glyco_hydro_35_CS"/>
</dbReference>
<reference evidence="12 13" key="1">
    <citation type="submission" date="2019-07" db="EMBL/GenBank/DDBJ databases">
        <title>Whole genome shotgun sequence of Halolactibacillus alkaliphilus NBRC 103919.</title>
        <authorList>
            <person name="Hosoyama A."/>
            <person name="Uohara A."/>
            <person name="Ohji S."/>
            <person name="Ichikawa N."/>
        </authorList>
    </citation>
    <scope>NUCLEOTIDE SEQUENCE [LARGE SCALE GENOMIC DNA]</scope>
    <source>
        <strain evidence="12 13">NBRC 103919</strain>
    </source>
</reference>
<dbReference type="InterPro" id="IPR017853">
    <property type="entry name" value="GH"/>
</dbReference>
<evidence type="ECO:0000259" key="9">
    <source>
        <dbReference type="Pfam" id="PF01301"/>
    </source>
</evidence>
<protein>
    <recommendedName>
        <fullName evidence="3">beta-galactosidase</fullName>
        <ecNumber evidence="3">3.2.1.23</ecNumber>
    </recommendedName>
</protein>
<dbReference type="RefSeq" id="WP_089799035.1">
    <property type="nucleotide sequence ID" value="NZ_BJYE01000008.1"/>
</dbReference>
<evidence type="ECO:0000259" key="10">
    <source>
        <dbReference type="Pfam" id="PF21317"/>
    </source>
</evidence>
<dbReference type="GO" id="GO:0005975">
    <property type="term" value="P:carbohydrate metabolic process"/>
    <property type="evidence" value="ECO:0007669"/>
    <property type="project" value="InterPro"/>
</dbReference>
<sequence>MATFTFEGENFIYEGEKVRIISGAIHYFRVVPKYWKDRLLKLKACGFNTVETYIPWNFHERKPGQFYFSDQADFVEFIKIAGEIGLFVIVRPSPYICAEWEFGGLPSWLLKDKNMELRCSYEPYLEYVNKYYDVLLPLIKPLLCTNGGPVIAVQIENEYGSYGNDTAYLTALKDKLIEQGIDVLLFTSDGAEDPMLQGGMVPGILETVNFGSDATGSFNKLKEYQTNKPLVCMEFWNGWFDQWGKEHNVRDPKDVAHTLDDMLSQNGSVNFYMFHGGTNFGFYNGALQFDKDYEPAITSYDSDAPLSESGDPTDKFYAIRQTLEKYVDLPPLELPPEINKHHYGQIDFTERAQLFSSLDDLSEAVYRKTPETMEQLDQDYGFILYQTHVSGPRKKTPLTIQDVHDRAIIYLDNTYVGIIDRFDRQTLELDIPKEGAELKVFVENLGRINYGPYLKDYKGVTEGIRMGFQFLYDWTIYPLPLNDLSSIRFSNNTESSGPTFHKATFIVDDIGDTFVDLTDWTKGIVIINGFNIGRYWNKGPQETLYLPGPLLNKGENELIIFEIEGTTKSGITLTDCPRLTKQKTAKK</sequence>
<dbReference type="SUPFAM" id="SSF49785">
    <property type="entry name" value="Galactose-binding domain-like"/>
    <property type="match status" value="1"/>
</dbReference>
<keyword evidence="6" id="KW-0325">Glycoprotein</keyword>
<evidence type="ECO:0000256" key="8">
    <source>
        <dbReference type="PIRSR" id="PIRSR006336-1"/>
    </source>
</evidence>
<dbReference type="OrthoDB" id="9813184at2"/>
<dbReference type="EMBL" id="BJYE01000008">
    <property type="protein sequence ID" value="GEN56470.1"/>
    <property type="molecule type" value="Genomic_DNA"/>
</dbReference>
<keyword evidence="13" id="KW-1185">Reference proteome</keyword>
<dbReference type="EC" id="3.2.1.23" evidence="3"/>
<dbReference type="SUPFAM" id="SSF51445">
    <property type="entry name" value="(Trans)glycosidases"/>
    <property type="match status" value="1"/>
</dbReference>
<dbReference type="AlphaFoldDB" id="A0A511X0N0"/>
<organism evidence="12 13">
    <name type="scientific">Halolactibacillus alkaliphilus</name>
    <dbReference type="NCBI Taxonomy" id="442899"/>
    <lineage>
        <taxon>Bacteria</taxon>
        <taxon>Bacillati</taxon>
        <taxon>Bacillota</taxon>
        <taxon>Bacilli</taxon>
        <taxon>Bacillales</taxon>
        <taxon>Bacillaceae</taxon>
        <taxon>Halolactibacillus</taxon>
    </lineage>
</organism>
<dbReference type="InterPro" id="IPR048912">
    <property type="entry name" value="BetaGal1-like_ABD1"/>
</dbReference>
<dbReference type="InterPro" id="IPR048913">
    <property type="entry name" value="BetaGal_gal-bd"/>
</dbReference>
<evidence type="ECO:0000259" key="11">
    <source>
        <dbReference type="Pfam" id="PF21467"/>
    </source>
</evidence>
<keyword evidence="5" id="KW-0378">Hydrolase</keyword>
<evidence type="ECO:0000313" key="12">
    <source>
        <dbReference type="EMBL" id="GEN56470.1"/>
    </source>
</evidence>
<evidence type="ECO:0000313" key="13">
    <source>
        <dbReference type="Proteomes" id="UP000321400"/>
    </source>
</evidence>
<dbReference type="Pfam" id="PF21467">
    <property type="entry name" value="BetaGal_gal-bd"/>
    <property type="match status" value="1"/>
</dbReference>
<dbReference type="PROSITE" id="PS01182">
    <property type="entry name" value="GLYCOSYL_HYDROL_F35"/>
    <property type="match status" value="1"/>
</dbReference>
<gene>
    <name evidence="12" type="primary">lacZ2</name>
    <name evidence="12" type="ORF">HAL01_09340</name>
</gene>
<keyword evidence="7" id="KW-0326">Glycosidase</keyword>
<evidence type="ECO:0000256" key="6">
    <source>
        <dbReference type="ARBA" id="ARBA00023180"/>
    </source>
</evidence>
<feature type="domain" description="Beta-galactosidase galactose-binding" evidence="11">
    <location>
        <begin position="498"/>
        <end position="556"/>
    </location>
</feature>
<proteinExistence type="inferred from homology"/>
<dbReference type="Proteomes" id="UP000321400">
    <property type="component" value="Unassembled WGS sequence"/>
</dbReference>
<dbReference type="InterPro" id="IPR026283">
    <property type="entry name" value="B-gal_1-like"/>
</dbReference>
<dbReference type="FunFam" id="2.60.120.260:FF:000021">
    <property type="entry name" value="Beta-galactosidase"/>
    <property type="match status" value="1"/>
</dbReference>
<dbReference type="Gene3D" id="3.20.20.80">
    <property type="entry name" value="Glycosidases"/>
    <property type="match status" value="1"/>
</dbReference>
<comment type="catalytic activity">
    <reaction evidence="1">
        <text>Hydrolysis of terminal non-reducing beta-D-galactose residues in beta-D-galactosides.</text>
        <dbReference type="EC" id="3.2.1.23"/>
    </reaction>
</comment>
<dbReference type="PRINTS" id="PR00742">
    <property type="entry name" value="GLHYDRLASE35"/>
</dbReference>
<dbReference type="PIRSF" id="PIRSF006336">
    <property type="entry name" value="B-gal"/>
    <property type="match status" value="1"/>
</dbReference>
<dbReference type="PANTHER" id="PTHR23421">
    <property type="entry name" value="BETA-GALACTOSIDASE RELATED"/>
    <property type="match status" value="1"/>
</dbReference>
<evidence type="ECO:0000256" key="1">
    <source>
        <dbReference type="ARBA" id="ARBA00001412"/>
    </source>
</evidence>
<dbReference type="GO" id="GO:0004565">
    <property type="term" value="F:beta-galactosidase activity"/>
    <property type="evidence" value="ECO:0007669"/>
    <property type="project" value="UniProtKB-EC"/>
</dbReference>
<keyword evidence="4" id="KW-0732">Signal</keyword>
<dbReference type="Pfam" id="PF21317">
    <property type="entry name" value="BetaGal_ABD_1"/>
    <property type="match status" value="1"/>
</dbReference>
<dbReference type="InterPro" id="IPR008979">
    <property type="entry name" value="Galactose-bd-like_sf"/>
</dbReference>
<feature type="domain" description="Glycoside hydrolase 35 catalytic" evidence="9">
    <location>
        <begin position="11"/>
        <end position="325"/>
    </location>
</feature>
<dbReference type="FunFam" id="3.20.20.80:FF:000115">
    <property type="entry name" value="Beta-galactosidase"/>
    <property type="match status" value="1"/>
</dbReference>
<accession>A0A511X0N0</accession>
<evidence type="ECO:0000256" key="4">
    <source>
        <dbReference type="ARBA" id="ARBA00022729"/>
    </source>
</evidence>
<evidence type="ECO:0000256" key="5">
    <source>
        <dbReference type="ARBA" id="ARBA00022801"/>
    </source>
</evidence>
<dbReference type="Gene3D" id="2.60.120.260">
    <property type="entry name" value="Galactose-binding domain-like"/>
    <property type="match status" value="2"/>
</dbReference>
<evidence type="ECO:0000256" key="7">
    <source>
        <dbReference type="ARBA" id="ARBA00023295"/>
    </source>
</evidence>
<dbReference type="InterPro" id="IPR031330">
    <property type="entry name" value="Gly_Hdrlase_35_cat"/>
</dbReference>
<feature type="active site" description="Proton donor" evidence="8">
    <location>
        <position position="158"/>
    </location>
</feature>
<dbReference type="Pfam" id="PF01301">
    <property type="entry name" value="Glyco_hydro_35"/>
    <property type="match status" value="1"/>
</dbReference>